<keyword evidence="2" id="KW-1185">Reference proteome</keyword>
<proteinExistence type="predicted"/>
<comment type="caution">
    <text evidence="1">The sequence shown here is derived from an EMBL/GenBank/DDBJ whole genome shotgun (WGS) entry which is preliminary data.</text>
</comment>
<name>A0ABP4CFJ8_9ACTN</name>
<reference evidence="2" key="1">
    <citation type="journal article" date="2019" name="Int. J. Syst. Evol. Microbiol.">
        <title>The Global Catalogue of Microorganisms (GCM) 10K type strain sequencing project: providing services to taxonomists for standard genome sequencing and annotation.</title>
        <authorList>
            <consortium name="The Broad Institute Genomics Platform"/>
            <consortium name="The Broad Institute Genome Sequencing Center for Infectious Disease"/>
            <person name="Wu L."/>
            <person name="Ma J."/>
        </authorList>
    </citation>
    <scope>NUCLEOTIDE SEQUENCE [LARGE SCALE GENOMIC DNA]</scope>
    <source>
        <strain evidence="2">JCM 10696</strain>
    </source>
</reference>
<evidence type="ECO:0000313" key="1">
    <source>
        <dbReference type="EMBL" id="GAA0968288.1"/>
    </source>
</evidence>
<organism evidence="1 2">
    <name type="scientific">Actinocorallia libanotica</name>
    <dbReference type="NCBI Taxonomy" id="46162"/>
    <lineage>
        <taxon>Bacteria</taxon>
        <taxon>Bacillati</taxon>
        <taxon>Actinomycetota</taxon>
        <taxon>Actinomycetes</taxon>
        <taxon>Streptosporangiales</taxon>
        <taxon>Thermomonosporaceae</taxon>
        <taxon>Actinocorallia</taxon>
    </lineage>
</organism>
<dbReference type="RefSeq" id="WP_344246995.1">
    <property type="nucleotide sequence ID" value="NZ_BAAAHH010000055.1"/>
</dbReference>
<sequence>MSTLEFAIDVVVRGAVLGADHTSSPEDVDRILGATPAVNRSKGQMWRDHGLVDFFWERGPGRTTWRGTHFTVQLHRLRSAGPEVAAVPIRERYGPLQASLRFADLQAALTDLGVDLAELPSTGEGYQEYWQPDSAVHILVADGEVDHIIAPLRAEAVASMSRGFPIDRQRVRHLLQASEQQRLAWISRHQPSSQDAANWWLRLFLQIEHAIHSRADQRLDAAHLYLWAIRRAQEQGAFSPEETAIRIAAFTSSLRSRGYTSALTEVLPTADQVVRDCIDALPITLDQARTPCVLSAENLPAMRTSRRAKNLINAAAHHLPDLHDQALIEQLRAWIAVKPDLV</sequence>
<dbReference type="Proteomes" id="UP001500665">
    <property type="component" value="Unassembled WGS sequence"/>
</dbReference>
<gene>
    <name evidence="1" type="ORF">GCM10009550_73420</name>
</gene>
<protein>
    <submittedName>
        <fullName evidence="1">Uncharacterized protein</fullName>
    </submittedName>
</protein>
<accession>A0ABP4CFJ8</accession>
<evidence type="ECO:0000313" key="2">
    <source>
        <dbReference type="Proteomes" id="UP001500665"/>
    </source>
</evidence>
<dbReference type="EMBL" id="BAAAHH010000055">
    <property type="protein sequence ID" value="GAA0968288.1"/>
    <property type="molecule type" value="Genomic_DNA"/>
</dbReference>